<evidence type="ECO:0000259" key="5">
    <source>
        <dbReference type="Pfam" id="PF01520"/>
    </source>
</evidence>
<evidence type="ECO:0000256" key="1">
    <source>
        <dbReference type="ARBA" id="ARBA00001561"/>
    </source>
</evidence>
<evidence type="ECO:0000256" key="2">
    <source>
        <dbReference type="ARBA" id="ARBA00011901"/>
    </source>
</evidence>
<dbReference type="OrthoDB" id="9806267at2"/>
<gene>
    <name evidence="6" type="ORF">GRAN_2567</name>
</gene>
<protein>
    <recommendedName>
        <fullName evidence="2">N-acetylmuramoyl-L-alanine amidase</fullName>
        <ecNumber evidence="2">3.5.1.28</ecNumber>
    </recommendedName>
</protein>
<comment type="catalytic activity">
    <reaction evidence="1">
        <text>Hydrolyzes the link between N-acetylmuramoyl residues and L-amino acid residues in certain cell-wall glycopeptides.</text>
        <dbReference type="EC" id="3.5.1.28"/>
    </reaction>
</comment>
<dbReference type="PANTHER" id="PTHR30404">
    <property type="entry name" value="N-ACETYLMURAMOYL-L-ALANINE AMIDASE"/>
    <property type="match status" value="1"/>
</dbReference>
<dbReference type="EMBL" id="RDSM01000002">
    <property type="protein sequence ID" value="RXH55710.1"/>
    <property type="molecule type" value="Genomic_DNA"/>
</dbReference>
<proteinExistence type="predicted"/>
<feature type="compositionally biased region" description="Low complexity" evidence="4">
    <location>
        <begin position="200"/>
        <end position="209"/>
    </location>
</feature>
<dbReference type="GO" id="GO:0030288">
    <property type="term" value="C:outer membrane-bounded periplasmic space"/>
    <property type="evidence" value="ECO:0007669"/>
    <property type="project" value="TreeGrafter"/>
</dbReference>
<evidence type="ECO:0000256" key="3">
    <source>
        <dbReference type="ARBA" id="ARBA00022801"/>
    </source>
</evidence>
<feature type="region of interest" description="Disordered" evidence="4">
    <location>
        <begin position="193"/>
        <end position="247"/>
    </location>
</feature>
<dbReference type="EC" id="3.5.1.28" evidence="2"/>
<dbReference type="Pfam" id="PF01520">
    <property type="entry name" value="Amidase_3"/>
    <property type="match status" value="1"/>
</dbReference>
<dbReference type="Proteomes" id="UP000289437">
    <property type="component" value="Unassembled WGS sequence"/>
</dbReference>
<evidence type="ECO:0000313" key="6">
    <source>
        <dbReference type="EMBL" id="RXH55710.1"/>
    </source>
</evidence>
<evidence type="ECO:0000256" key="4">
    <source>
        <dbReference type="SAM" id="MobiDB-lite"/>
    </source>
</evidence>
<dbReference type="GO" id="GO:0008745">
    <property type="term" value="F:N-acetylmuramoyl-L-alanine amidase activity"/>
    <property type="evidence" value="ECO:0007669"/>
    <property type="project" value="UniProtKB-EC"/>
</dbReference>
<comment type="caution">
    <text evidence="6">The sequence shown here is derived from an EMBL/GenBank/DDBJ whole genome shotgun (WGS) entry which is preliminary data.</text>
</comment>
<accession>A0A4Q0T067</accession>
<dbReference type="CDD" id="cd02696">
    <property type="entry name" value="MurNAc-LAA"/>
    <property type="match status" value="1"/>
</dbReference>
<evidence type="ECO:0000313" key="7">
    <source>
        <dbReference type="Proteomes" id="UP000289437"/>
    </source>
</evidence>
<keyword evidence="3" id="KW-0378">Hydrolase</keyword>
<dbReference type="PANTHER" id="PTHR30404:SF0">
    <property type="entry name" value="N-ACETYLMURAMOYL-L-ALANINE AMIDASE AMIC"/>
    <property type="match status" value="1"/>
</dbReference>
<sequence length="247" mass="25696">MYNRNVVFLDPAHGGTDNGARLSGKLQEKDVTLAFEQRLRSLLQAKGLTVVSARDGDASMTSDQRADIANHSRPIACLLIHATSSGSGAYLATSSLQADPEPHSVLQWETAQATYVSQSLSLLEGLTSALASASFKPVTLQSSVPPIDSLTCPAVLIEFGPKSGTPVNDEGYQQQLADAITGALVAWRTTFDPPKPVVDPSADPSAPKAAPRPKIKPPVAAPAPPTPPGAPLRSVPSIAPIKPGGAR</sequence>
<dbReference type="AlphaFoldDB" id="A0A4Q0T067"/>
<reference evidence="6 7" key="1">
    <citation type="submission" date="2018-11" db="EMBL/GenBank/DDBJ databases">
        <authorList>
            <person name="Mardanov A.V."/>
            <person name="Ravin N.V."/>
            <person name="Dedysh S.N."/>
        </authorList>
    </citation>
    <scope>NUCLEOTIDE SEQUENCE [LARGE SCALE GENOMIC DNA]</scope>
    <source>
        <strain evidence="6 7">AF10</strain>
    </source>
</reference>
<reference evidence="7" key="2">
    <citation type="submission" date="2019-02" db="EMBL/GenBank/DDBJ databases">
        <title>Granulicella sibirica sp. nov., a psychrotolerant acidobacterium isolated from an organic soil layer in forested tundra, West Siberia.</title>
        <authorList>
            <person name="Oshkin I.Y."/>
            <person name="Kulichevskaya I.S."/>
            <person name="Rijpstra W.I.C."/>
            <person name="Sinninghe Damste J.S."/>
            <person name="Rakitin A.L."/>
            <person name="Ravin N.V."/>
            <person name="Dedysh S.N."/>
        </authorList>
    </citation>
    <scope>NUCLEOTIDE SEQUENCE [LARGE SCALE GENOMIC DNA]</scope>
    <source>
        <strain evidence="7">AF10</strain>
    </source>
</reference>
<dbReference type="InterPro" id="IPR002508">
    <property type="entry name" value="MurNAc-LAA_cat"/>
</dbReference>
<feature type="domain" description="MurNAc-LAA" evidence="5">
    <location>
        <begin position="7"/>
        <end position="184"/>
    </location>
</feature>
<dbReference type="SUPFAM" id="SSF53187">
    <property type="entry name" value="Zn-dependent exopeptidases"/>
    <property type="match status" value="1"/>
</dbReference>
<dbReference type="GO" id="GO:0009253">
    <property type="term" value="P:peptidoglycan catabolic process"/>
    <property type="evidence" value="ECO:0007669"/>
    <property type="project" value="InterPro"/>
</dbReference>
<name>A0A4Q0T067_9BACT</name>
<feature type="compositionally biased region" description="Pro residues" evidence="4">
    <location>
        <begin position="219"/>
        <end position="230"/>
    </location>
</feature>
<organism evidence="6 7">
    <name type="scientific">Granulicella sibirica</name>
    <dbReference type="NCBI Taxonomy" id="2479048"/>
    <lineage>
        <taxon>Bacteria</taxon>
        <taxon>Pseudomonadati</taxon>
        <taxon>Acidobacteriota</taxon>
        <taxon>Terriglobia</taxon>
        <taxon>Terriglobales</taxon>
        <taxon>Acidobacteriaceae</taxon>
        <taxon>Granulicella</taxon>
    </lineage>
</organism>
<dbReference type="Gene3D" id="3.40.630.40">
    <property type="entry name" value="Zn-dependent exopeptidases"/>
    <property type="match status" value="1"/>
</dbReference>
<dbReference type="RefSeq" id="WP_161570950.1">
    <property type="nucleotide sequence ID" value="NZ_RDSM01000002.1"/>
</dbReference>
<dbReference type="InterPro" id="IPR050695">
    <property type="entry name" value="N-acetylmuramoyl_amidase_3"/>
</dbReference>
<keyword evidence="7" id="KW-1185">Reference proteome</keyword>